<feature type="binding site" evidence="6">
    <location>
        <position position="572"/>
    </location>
    <ligand>
        <name>ATP</name>
        <dbReference type="ChEBI" id="CHEBI:30616"/>
    </ligand>
</feature>
<dbReference type="CDD" id="cd09168">
    <property type="entry name" value="PLDc_PaPPK1_C2_like"/>
    <property type="match status" value="1"/>
</dbReference>
<evidence type="ECO:0000256" key="2">
    <source>
        <dbReference type="ARBA" id="ARBA00022679"/>
    </source>
</evidence>
<evidence type="ECO:0000256" key="6">
    <source>
        <dbReference type="HAMAP-Rule" id="MF_00347"/>
    </source>
</evidence>
<dbReference type="InterPro" id="IPR003414">
    <property type="entry name" value="PP_kinase"/>
</dbReference>
<dbReference type="NCBIfam" id="NF003921">
    <property type="entry name" value="PRK05443.2-2"/>
    <property type="match status" value="1"/>
</dbReference>
<dbReference type="InterPro" id="IPR025200">
    <property type="entry name" value="PPK_C_dom2"/>
</dbReference>
<dbReference type="PANTHER" id="PTHR30218:SF0">
    <property type="entry name" value="POLYPHOSPHATE KINASE"/>
    <property type="match status" value="1"/>
</dbReference>
<dbReference type="Gene3D" id="1.20.58.310">
    <property type="entry name" value="Polyphosphate kinase N-terminal domain"/>
    <property type="match status" value="1"/>
</dbReference>
<name>E0RRN6_WINT6</name>
<dbReference type="GO" id="GO:0005524">
    <property type="term" value="F:ATP binding"/>
    <property type="evidence" value="ECO:0007669"/>
    <property type="project" value="UniProtKB-KW"/>
</dbReference>
<feature type="binding site" evidence="6">
    <location>
        <position position="544"/>
    </location>
    <ligand>
        <name>ATP</name>
        <dbReference type="ChEBI" id="CHEBI:30616"/>
    </ligand>
</feature>
<dbReference type="InterPro" id="IPR024953">
    <property type="entry name" value="PP_kinase_middle"/>
</dbReference>
<comment type="cofactor">
    <cofactor evidence="6">
        <name>Mg(2+)</name>
        <dbReference type="ChEBI" id="CHEBI:18420"/>
    </cofactor>
</comment>
<reference key="1">
    <citation type="submission" date="2009-08" db="EMBL/GenBank/DDBJ databases">
        <title>The genome sequence of Spirochaeta thermophila DSM6192.</title>
        <authorList>
            <person name="Angelov A."/>
            <person name="Mientus M."/>
            <person name="Wittenberg S."/>
            <person name="Lehmann R."/>
            <person name="Liesegang H."/>
            <person name="Daniel R."/>
            <person name="Liebl W."/>
        </authorList>
    </citation>
    <scope>NUCLEOTIDE SEQUENCE</scope>
    <source>
        <strain>DSM 6192</strain>
    </source>
</reference>
<dbReference type="PIRSF" id="PIRSF015589">
    <property type="entry name" value="PP_kinase"/>
    <property type="match status" value="1"/>
</dbReference>
<comment type="PTM">
    <text evidence="6 7">An intermediate of this reaction is the autophosphorylated ppk in which a phosphate is covalently linked to a histidine residue through a N-P bond.</text>
</comment>
<evidence type="ECO:0000313" key="13">
    <source>
        <dbReference type="Proteomes" id="UP000001296"/>
    </source>
</evidence>
<keyword evidence="2 6" id="KW-0808">Transferase</keyword>
<dbReference type="EMBL" id="CP001698">
    <property type="protein sequence ID" value="ADN03140.1"/>
    <property type="molecule type" value="Genomic_DNA"/>
</dbReference>
<evidence type="ECO:0000256" key="1">
    <source>
        <dbReference type="ARBA" id="ARBA00022553"/>
    </source>
</evidence>
<evidence type="ECO:0000313" key="12">
    <source>
        <dbReference type="EMBL" id="ADN03140.1"/>
    </source>
</evidence>
<dbReference type="CDD" id="cd09165">
    <property type="entry name" value="PLDc_PaPPK1_C1_like"/>
    <property type="match status" value="1"/>
</dbReference>
<feature type="domain" description="Polyphosphate kinase C-terminal" evidence="10">
    <location>
        <begin position="483"/>
        <end position="652"/>
    </location>
</feature>
<dbReference type="eggNOG" id="COG0855">
    <property type="taxonomic scope" value="Bacteria"/>
</dbReference>
<feature type="domain" description="Polyphosphate kinase middle" evidence="8">
    <location>
        <begin position="118"/>
        <end position="284"/>
    </location>
</feature>
<comment type="similarity">
    <text evidence="6 7">Belongs to the polyphosphate kinase 1 (PPK1) family.</text>
</comment>
<dbReference type="InterPro" id="IPR025198">
    <property type="entry name" value="PPK_N_dom"/>
</dbReference>
<dbReference type="SUPFAM" id="SSF56024">
    <property type="entry name" value="Phospholipase D/nuclease"/>
    <property type="match status" value="2"/>
</dbReference>
<evidence type="ECO:0000256" key="3">
    <source>
        <dbReference type="ARBA" id="ARBA00022741"/>
    </source>
</evidence>
<keyword evidence="4 6" id="KW-0418">Kinase</keyword>
<evidence type="ECO:0000259" key="11">
    <source>
        <dbReference type="Pfam" id="PF17941"/>
    </source>
</evidence>
<dbReference type="Gene3D" id="3.30.870.10">
    <property type="entry name" value="Endonuclease Chain A"/>
    <property type="match status" value="2"/>
</dbReference>
<keyword evidence="6" id="KW-0460">Magnesium</keyword>
<evidence type="ECO:0000259" key="8">
    <source>
        <dbReference type="Pfam" id="PF02503"/>
    </source>
</evidence>
<dbReference type="AlphaFoldDB" id="E0RRN6"/>
<dbReference type="InterPro" id="IPR036832">
    <property type="entry name" value="PPK_N_dom_sf"/>
</dbReference>
<dbReference type="Pfam" id="PF02503">
    <property type="entry name" value="PP_kinase"/>
    <property type="match status" value="1"/>
</dbReference>
<feature type="active site" description="Phosphohistidine intermediate" evidence="6">
    <location>
        <position position="415"/>
    </location>
</feature>
<dbReference type="Pfam" id="PF13090">
    <property type="entry name" value="PP_kinase_C"/>
    <property type="match status" value="1"/>
</dbReference>
<keyword evidence="5 6" id="KW-0067">ATP-binding</keyword>
<proteinExistence type="inferred from homology"/>
<dbReference type="SUPFAM" id="SSF140356">
    <property type="entry name" value="PPK N-terminal domain-like"/>
    <property type="match status" value="1"/>
</dbReference>
<organism evidence="12 13">
    <name type="scientific">Winmispira thermophila (strain ATCC 49972 / DSM 6192 / RI 19.B1)</name>
    <name type="common">Spirochaeta thermophila</name>
    <dbReference type="NCBI Taxonomy" id="665571"/>
    <lineage>
        <taxon>Bacteria</taxon>
        <taxon>Pseudomonadati</taxon>
        <taxon>Spirochaetota</taxon>
        <taxon>Spirochaetia</taxon>
        <taxon>Winmispirales</taxon>
        <taxon>Winmispiraceae</taxon>
        <taxon>Winmispira</taxon>
    </lineage>
</organism>
<evidence type="ECO:0000259" key="9">
    <source>
        <dbReference type="Pfam" id="PF13089"/>
    </source>
</evidence>
<dbReference type="PANTHER" id="PTHR30218">
    <property type="entry name" value="POLYPHOSPHATE KINASE"/>
    <property type="match status" value="1"/>
</dbReference>
<evidence type="ECO:0000256" key="5">
    <source>
        <dbReference type="ARBA" id="ARBA00022840"/>
    </source>
</evidence>
<comment type="catalytic activity">
    <reaction evidence="6 7">
        <text>[phosphate](n) + ATP = [phosphate](n+1) + ADP</text>
        <dbReference type="Rhea" id="RHEA:19573"/>
        <dbReference type="Rhea" id="RHEA-COMP:9859"/>
        <dbReference type="Rhea" id="RHEA-COMP:14280"/>
        <dbReference type="ChEBI" id="CHEBI:16838"/>
        <dbReference type="ChEBI" id="CHEBI:30616"/>
        <dbReference type="ChEBI" id="CHEBI:456216"/>
        <dbReference type="EC" id="2.7.4.1"/>
    </reaction>
</comment>
<feature type="binding site" evidence="6">
    <location>
        <position position="385"/>
    </location>
    <ligand>
        <name>Mg(2+)</name>
        <dbReference type="ChEBI" id="CHEBI:18420"/>
    </ligand>
</feature>
<evidence type="ECO:0000256" key="7">
    <source>
        <dbReference type="RuleBase" id="RU003800"/>
    </source>
</evidence>
<dbReference type="Gene3D" id="3.30.1840.10">
    <property type="entry name" value="Polyphosphate kinase middle domain"/>
    <property type="match status" value="1"/>
</dbReference>
<dbReference type="GO" id="GO:0009358">
    <property type="term" value="C:polyphosphate kinase complex"/>
    <property type="evidence" value="ECO:0007669"/>
    <property type="project" value="InterPro"/>
</dbReference>
<feature type="binding site" evidence="6">
    <location>
        <position position="43"/>
    </location>
    <ligand>
        <name>ATP</name>
        <dbReference type="ChEBI" id="CHEBI:30616"/>
    </ligand>
</feature>
<dbReference type="GO" id="GO:0006799">
    <property type="term" value="P:polyphosphate biosynthetic process"/>
    <property type="evidence" value="ECO:0007669"/>
    <property type="project" value="UniProtKB-UniRule"/>
</dbReference>
<dbReference type="InterPro" id="IPR041108">
    <property type="entry name" value="PP_kinase_C_1"/>
</dbReference>
<feature type="domain" description="Polyphosphate kinase C-terminal" evidence="11">
    <location>
        <begin position="312"/>
        <end position="475"/>
    </location>
</feature>
<dbReference type="HAMAP" id="MF_00347">
    <property type="entry name" value="Polyphosphate_kinase"/>
    <property type="match status" value="1"/>
</dbReference>
<protein>
    <recommendedName>
        <fullName evidence="6 7">Polyphosphate kinase</fullName>
        <ecNumber evidence="6 7">2.7.4.1</ecNumber>
    </recommendedName>
    <alternativeName>
        <fullName evidence="6">ATP-polyphosphate phosphotransferase</fullName>
    </alternativeName>
    <alternativeName>
        <fullName evidence="6">Polyphosphoric acid kinase</fullName>
    </alternativeName>
</protein>
<sequence>MNQRFFHRDLSWVEFNARVLAEGLREDVPLLERVKFLAITGSNFDEFFQVRVATLRKQRRRGDRSTCPSGIRPSEAIDRIHRRVRELLRSAYEGFEQRILPELEAEGILRIPRSEFDEEVKGFFLREVFPLLTPVRLEDAFPFLHPERFWILGCGDEGRKVLVEIPPMLPPVVFFPGPGGRVRWTFLEEMIEAFLPDLVPGVRDVMVFRVLRDADLSVDEERDEDFLRAMEEVLEDRASSRAVALFVREGADRLAEAVREELELEEDAVFRTGVPLALSSLFALYEGIDRADLKDPPWPPVMPAGYEEERSILEVLDDRDLLLHHPYESFYPVIRLLEEAAEDPEVLVVKIVLYRTAKDSRIVAALERAARRGKQVVVLLELKARFDEARNIEWAKRLERAGAIVLYGISHLKVHAKALMVIRKDGKGIRRYVHVSTGNYNERTAQLYSDIGFMTSREDLAAEIAHFFNMVTGYTNITSLQKLAVAPHTLKPRLISLIEREIHRVRDGESGRIMAKMNALADPDVIEALYRASQEGVEVLLNVRGVCMLVPGVPGLSERIRVVSIVDRFLEHSRIYYFENGGEPDLFIASADWMPRNLERRVELMIPVESPGLKRKVIRILTTYFADTTHSYLLTPHGSYTRVTGPEPVRAQEVLYRLSQREDVSFSSYEEEGRFRVRKKR</sequence>
<keyword evidence="3 6" id="KW-0547">Nucleotide-binding</keyword>
<dbReference type="GO" id="GO:0046872">
    <property type="term" value="F:metal ion binding"/>
    <property type="evidence" value="ECO:0007669"/>
    <property type="project" value="UniProtKB-KW"/>
</dbReference>
<keyword evidence="6" id="KW-0479">Metal-binding</keyword>
<dbReference type="PaxDb" id="665571-STHERM_c22130"/>
<dbReference type="Proteomes" id="UP000001296">
    <property type="component" value="Chromosome"/>
</dbReference>
<dbReference type="GO" id="GO:0008976">
    <property type="term" value="F:polyphosphate kinase activity"/>
    <property type="evidence" value="ECO:0007669"/>
    <property type="project" value="UniProtKB-UniRule"/>
</dbReference>
<dbReference type="Pfam" id="PF17941">
    <property type="entry name" value="PP_kinase_C_1"/>
    <property type="match status" value="1"/>
</dbReference>
<dbReference type="SUPFAM" id="SSF143724">
    <property type="entry name" value="PHP14-like"/>
    <property type="match status" value="1"/>
</dbReference>
<feature type="domain" description="Polyphosphate kinase N-terminal" evidence="9">
    <location>
        <begin position="5"/>
        <end position="108"/>
    </location>
</feature>
<dbReference type="NCBIfam" id="TIGR03705">
    <property type="entry name" value="poly_P_kin"/>
    <property type="match status" value="1"/>
</dbReference>
<dbReference type="Pfam" id="PF13089">
    <property type="entry name" value="PP_kinase_N"/>
    <property type="match status" value="1"/>
</dbReference>
<dbReference type="EC" id="2.7.4.1" evidence="6 7"/>
<gene>
    <name evidence="6" type="primary">ppk</name>
    <name evidence="12" type="ordered locus">STHERM_c22130</name>
</gene>
<comment type="function">
    <text evidence="6 7">Catalyzes the reversible transfer of the terminal phosphate of ATP to form a long-chain polyphosphate (polyP).</text>
</comment>
<accession>E0RRN6</accession>
<dbReference type="InterPro" id="IPR036830">
    <property type="entry name" value="PP_kinase_middle_dom_sf"/>
</dbReference>
<keyword evidence="1 6" id="KW-0597">Phosphoprotein</keyword>
<feature type="binding site" evidence="6">
    <location>
        <position position="355"/>
    </location>
    <ligand>
        <name>Mg(2+)</name>
        <dbReference type="ChEBI" id="CHEBI:18420"/>
    </ligand>
</feature>
<feature type="binding site" evidence="6">
    <location>
        <position position="448"/>
    </location>
    <ligand>
        <name>ATP</name>
        <dbReference type="ChEBI" id="CHEBI:30616"/>
    </ligand>
</feature>
<dbReference type="HOGENOM" id="CLU_009678_5_0_12"/>
<reference evidence="12 13" key="2">
    <citation type="journal article" date="2010" name="J. Bacteriol.">
        <title>Genome sequence of the polysaccharide-degrading, thermophilic anaerobe Spirochaeta thermophila DSM 6192.</title>
        <authorList>
            <person name="Angelov A."/>
            <person name="Liebl S."/>
            <person name="Ballschmiter M."/>
            <person name="Bomeke M."/>
            <person name="Lehmann R."/>
            <person name="Liesegang H."/>
            <person name="Daniel R."/>
            <person name="Liebl W."/>
        </authorList>
    </citation>
    <scope>NUCLEOTIDE SEQUENCE [LARGE SCALE GENOMIC DNA]</scope>
    <source>
        <strain evidence="13">ATCC 49972 / DSM 6192 / RI 19.B1</strain>
    </source>
</reference>
<evidence type="ECO:0000259" key="10">
    <source>
        <dbReference type="Pfam" id="PF13090"/>
    </source>
</evidence>
<evidence type="ECO:0000256" key="4">
    <source>
        <dbReference type="ARBA" id="ARBA00022777"/>
    </source>
</evidence>
<dbReference type="KEGG" id="sta:STHERM_c22130"/>
<dbReference type="RefSeq" id="WP_013314978.1">
    <property type="nucleotide sequence ID" value="NC_014484.1"/>
</dbReference>